<feature type="domain" description="NlpC/P60" evidence="6">
    <location>
        <begin position="17"/>
        <end position="144"/>
    </location>
</feature>
<dbReference type="Proteomes" id="UP000005551">
    <property type="component" value="Unassembled WGS sequence"/>
</dbReference>
<protein>
    <submittedName>
        <fullName evidence="7">NLP/P60 protein</fullName>
    </submittedName>
</protein>
<dbReference type="InterPro" id="IPR038765">
    <property type="entry name" value="Papain-like_cys_pep_sf"/>
</dbReference>
<evidence type="ECO:0000313" key="7">
    <source>
        <dbReference type="EMBL" id="EIM78780.1"/>
    </source>
</evidence>
<dbReference type="SUPFAM" id="SSF54001">
    <property type="entry name" value="Cysteine proteinases"/>
    <property type="match status" value="1"/>
</dbReference>
<evidence type="ECO:0000313" key="8">
    <source>
        <dbReference type="Proteomes" id="UP000005551"/>
    </source>
</evidence>
<dbReference type="STRING" id="1189621.A3SI_01951"/>
<accession>I5CAC8</accession>
<dbReference type="EMBL" id="AJYA01000002">
    <property type="protein sequence ID" value="EIM78780.1"/>
    <property type="molecule type" value="Genomic_DNA"/>
</dbReference>
<keyword evidence="3" id="KW-0732">Signal</keyword>
<dbReference type="Gene3D" id="3.90.1720.10">
    <property type="entry name" value="endopeptidase domain like (from Nostoc punctiforme)"/>
    <property type="match status" value="1"/>
</dbReference>
<keyword evidence="4" id="KW-0378">Hydrolase</keyword>
<dbReference type="RefSeq" id="WP_009053329.1">
    <property type="nucleotide sequence ID" value="NZ_AJYA01000002.1"/>
</dbReference>
<comment type="caution">
    <text evidence="7">The sequence shown here is derived from an EMBL/GenBank/DDBJ whole genome shotgun (WGS) entry which is preliminary data.</text>
</comment>
<dbReference type="InterPro" id="IPR052062">
    <property type="entry name" value="Murein_DD/LD_carboxypeptidase"/>
</dbReference>
<name>I5CAC8_9BACT</name>
<gene>
    <name evidence="7" type="ORF">A3SI_01951</name>
</gene>
<dbReference type="GO" id="GO:0008234">
    <property type="term" value="F:cysteine-type peptidase activity"/>
    <property type="evidence" value="ECO:0007669"/>
    <property type="project" value="UniProtKB-KW"/>
</dbReference>
<evidence type="ECO:0000256" key="4">
    <source>
        <dbReference type="ARBA" id="ARBA00022801"/>
    </source>
</evidence>
<reference evidence="7 8" key="1">
    <citation type="submission" date="2012-05" db="EMBL/GenBank/DDBJ databases">
        <title>Genome sequence of Nitritalea halalkaliphila LW7.</title>
        <authorList>
            <person name="Jangir P.K."/>
            <person name="Singh A."/>
            <person name="Shivaji S."/>
            <person name="Sharma R."/>
        </authorList>
    </citation>
    <scope>NUCLEOTIDE SEQUENCE [LARGE SCALE GENOMIC DNA]</scope>
    <source>
        <strain evidence="7 8">LW7</strain>
    </source>
</reference>
<evidence type="ECO:0000256" key="2">
    <source>
        <dbReference type="ARBA" id="ARBA00022670"/>
    </source>
</evidence>
<keyword evidence="2" id="KW-0645">Protease</keyword>
<dbReference type="PANTHER" id="PTHR47360:SF1">
    <property type="entry name" value="ENDOPEPTIDASE NLPC-RELATED"/>
    <property type="match status" value="1"/>
</dbReference>
<evidence type="ECO:0000256" key="3">
    <source>
        <dbReference type="ARBA" id="ARBA00022729"/>
    </source>
</evidence>
<keyword evidence="5" id="KW-0788">Thiol protease</keyword>
<evidence type="ECO:0000256" key="5">
    <source>
        <dbReference type="ARBA" id="ARBA00022807"/>
    </source>
</evidence>
<keyword evidence="8" id="KW-1185">Reference proteome</keyword>
<dbReference type="AlphaFoldDB" id="I5CAC8"/>
<dbReference type="PROSITE" id="PS51935">
    <property type="entry name" value="NLPC_P60"/>
    <property type="match status" value="1"/>
</dbReference>
<organism evidence="7 8">
    <name type="scientific">Nitritalea halalkaliphila LW7</name>
    <dbReference type="NCBI Taxonomy" id="1189621"/>
    <lineage>
        <taxon>Bacteria</taxon>
        <taxon>Pseudomonadati</taxon>
        <taxon>Bacteroidota</taxon>
        <taxon>Cytophagia</taxon>
        <taxon>Cytophagales</taxon>
        <taxon>Cyclobacteriaceae</taxon>
        <taxon>Nitritalea</taxon>
    </lineage>
</organism>
<dbReference type="GO" id="GO:0006508">
    <property type="term" value="P:proteolysis"/>
    <property type="evidence" value="ECO:0007669"/>
    <property type="project" value="UniProtKB-KW"/>
</dbReference>
<dbReference type="InterPro" id="IPR000064">
    <property type="entry name" value="NLP_P60_dom"/>
</dbReference>
<sequence length="144" mass="16263">MLADFRQLLCQREAGAGSQVDQVLRTAQSYRGTPYRYGGTGREGIDCSALVYNSFSSVQLLLPRTSAEQSLIGKKVGKRKLQEGDVLFFSTGKNRREINHAGIVSRREGKDIVFIHASTSKGVMEDSLDKSYWRKTYRHGRRIF</sequence>
<dbReference type="Pfam" id="PF00877">
    <property type="entry name" value="NLPC_P60"/>
    <property type="match status" value="1"/>
</dbReference>
<evidence type="ECO:0000259" key="6">
    <source>
        <dbReference type="PROSITE" id="PS51935"/>
    </source>
</evidence>
<evidence type="ECO:0000256" key="1">
    <source>
        <dbReference type="ARBA" id="ARBA00007074"/>
    </source>
</evidence>
<dbReference type="PANTHER" id="PTHR47360">
    <property type="entry name" value="MUREIN DD-ENDOPEPTIDASE MEPS/MUREIN LD-CARBOXYPEPTIDASE"/>
    <property type="match status" value="1"/>
</dbReference>
<comment type="similarity">
    <text evidence="1">Belongs to the peptidase C40 family.</text>
</comment>
<proteinExistence type="inferred from homology"/>